<dbReference type="InterPro" id="IPR011033">
    <property type="entry name" value="PRC_barrel-like_sf"/>
</dbReference>
<comment type="similarity">
    <text evidence="5">Belongs to the RimM family.</text>
</comment>
<dbReference type="SUPFAM" id="SSF50346">
    <property type="entry name" value="PRC-barrel domain"/>
    <property type="match status" value="1"/>
</dbReference>
<accession>A0A6P1YIN4</accession>
<dbReference type="AlphaFoldDB" id="A0A6P1YIN4"/>
<keyword evidence="2 5" id="KW-0690">Ribosome biogenesis</keyword>
<feature type="domain" description="RimM N-terminal" evidence="6">
    <location>
        <begin position="7"/>
        <end position="85"/>
    </location>
</feature>
<evidence type="ECO:0000256" key="4">
    <source>
        <dbReference type="ARBA" id="ARBA00023186"/>
    </source>
</evidence>
<dbReference type="EMBL" id="CP048630">
    <property type="protein sequence ID" value="QIB33237.1"/>
    <property type="molecule type" value="Genomic_DNA"/>
</dbReference>
<keyword evidence="1 5" id="KW-0963">Cytoplasm</keyword>
<dbReference type="NCBIfam" id="TIGR02273">
    <property type="entry name" value="16S_RimM"/>
    <property type="match status" value="1"/>
</dbReference>
<dbReference type="InterPro" id="IPR036976">
    <property type="entry name" value="RimM_N_sf"/>
</dbReference>
<sequence length="179" mass="19248">MTDRILIARIGAPHGVRGEVRLFVFAESPESLLAYGPLTDEAGKRHFELAALRPAKDHFVARFKGIDSREAAEALTNEGLHVSRDLLPEIDDEDDFYQADLIGLAAVTTEGEPFGRVLAVHDFGAGDILEIAPEAGGKTVMLPFTRAVVPGVDIAAGRLVVDPGEWAREEAPPPEADRG</sequence>
<dbReference type="InterPro" id="IPR002676">
    <property type="entry name" value="RimM_N"/>
</dbReference>
<reference evidence="8 9" key="1">
    <citation type="submission" date="2020-02" db="EMBL/GenBank/DDBJ databases">
        <authorList>
            <person name="Li G."/>
        </authorList>
    </citation>
    <scope>NUCLEOTIDE SEQUENCE [LARGE SCALE GENOMIC DNA]</scope>
    <source>
        <strain evidence="8 9">DSM 102029</strain>
    </source>
</reference>
<dbReference type="InterPro" id="IPR011961">
    <property type="entry name" value="RimM"/>
</dbReference>
<dbReference type="Gene3D" id="2.40.30.60">
    <property type="entry name" value="RimM"/>
    <property type="match status" value="1"/>
</dbReference>
<keyword evidence="4 5" id="KW-0143">Chaperone</keyword>
<organism evidence="8 9">
    <name type="scientific">Ancylobacter pratisalsi</name>
    <dbReference type="NCBI Taxonomy" id="1745854"/>
    <lineage>
        <taxon>Bacteria</taxon>
        <taxon>Pseudomonadati</taxon>
        <taxon>Pseudomonadota</taxon>
        <taxon>Alphaproteobacteria</taxon>
        <taxon>Hyphomicrobiales</taxon>
        <taxon>Xanthobacteraceae</taxon>
        <taxon>Ancylobacter</taxon>
    </lineage>
</organism>
<comment type="function">
    <text evidence="5">An accessory protein needed during the final step in the assembly of 30S ribosomal subunit, possibly for assembly of the head region. Essential for efficient processing of 16S rRNA. May be needed both before and after RbfA during the maturation of 16S rRNA. It has affinity for free ribosomal 30S subunits but not for 70S ribosomes.</text>
</comment>
<dbReference type="Gene3D" id="2.30.30.240">
    <property type="entry name" value="PRC-barrel domain"/>
    <property type="match status" value="1"/>
</dbReference>
<dbReference type="GO" id="GO:0005737">
    <property type="term" value="C:cytoplasm"/>
    <property type="evidence" value="ECO:0007669"/>
    <property type="project" value="UniProtKB-SubCell"/>
</dbReference>
<keyword evidence="9" id="KW-1185">Reference proteome</keyword>
<dbReference type="KEGG" id="apra:G3A50_05575"/>
<dbReference type="InterPro" id="IPR009000">
    <property type="entry name" value="Transl_B-barrel_sf"/>
</dbReference>
<dbReference type="Proteomes" id="UP000464751">
    <property type="component" value="Chromosome"/>
</dbReference>
<dbReference type="PANTHER" id="PTHR33692:SF1">
    <property type="entry name" value="RIBOSOME MATURATION FACTOR RIMM"/>
    <property type="match status" value="1"/>
</dbReference>
<evidence type="ECO:0000313" key="9">
    <source>
        <dbReference type="Proteomes" id="UP000464751"/>
    </source>
</evidence>
<dbReference type="InterPro" id="IPR056792">
    <property type="entry name" value="PRC_RimM"/>
</dbReference>
<name>A0A6P1YIN4_9HYPH</name>
<dbReference type="GO" id="GO:0042274">
    <property type="term" value="P:ribosomal small subunit biogenesis"/>
    <property type="evidence" value="ECO:0007669"/>
    <property type="project" value="UniProtKB-UniRule"/>
</dbReference>
<comment type="domain">
    <text evidence="5">The PRC barrel domain binds ribosomal protein uS19.</text>
</comment>
<evidence type="ECO:0000256" key="1">
    <source>
        <dbReference type="ARBA" id="ARBA00022490"/>
    </source>
</evidence>
<proteinExistence type="inferred from homology"/>
<evidence type="ECO:0000313" key="8">
    <source>
        <dbReference type="EMBL" id="QIB33237.1"/>
    </source>
</evidence>
<feature type="domain" description="Ribosome maturation factor RimM PRC barrel" evidence="7">
    <location>
        <begin position="100"/>
        <end position="163"/>
    </location>
</feature>
<comment type="subcellular location">
    <subcellularLocation>
        <location evidence="5">Cytoplasm</location>
    </subcellularLocation>
</comment>
<evidence type="ECO:0000256" key="5">
    <source>
        <dbReference type="HAMAP-Rule" id="MF_00014"/>
    </source>
</evidence>
<dbReference type="Pfam" id="PF01782">
    <property type="entry name" value="RimM"/>
    <property type="match status" value="1"/>
</dbReference>
<dbReference type="GO" id="GO:0043022">
    <property type="term" value="F:ribosome binding"/>
    <property type="evidence" value="ECO:0007669"/>
    <property type="project" value="InterPro"/>
</dbReference>
<dbReference type="HAMAP" id="MF_00014">
    <property type="entry name" value="Ribosome_mat_RimM"/>
    <property type="match status" value="1"/>
</dbReference>
<dbReference type="SUPFAM" id="SSF50447">
    <property type="entry name" value="Translation proteins"/>
    <property type="match status" value="1"/>
</dbReference>
<evidence type="ECO:0000259" key="6">
    <source>
        <dbReference type="Pfam" id="PF01782"/>
    </source>
</evidence>
<evidence type="ECO:0000256" key="2">
    <source>
        <dbReference type="ARBA" id="ARBA00022517"/>
    </source>
</evidence>
<protein>
    <recommendedName>
        <fullName evidence="5">Ribosome maturation factor RimM</fullName>
    </recommendedName>
</protein>
<evidence type="ECO:0000259" key="7">
    <source>
        <dbReference type="Pfam" id="PF24986"/>
    </source>
</evidence>
<dbReference type="GO" id="GO:0006364">
    <property type="term" value="P:rRNA processing"/>
    <property type="evidence" value="ECO:0007669"/>
    <property type="project" value="UniProtKB-UniRule"/>
</dbReference>
<dbReference type="PANTHER" id="PTHR33692">
    <property type="entry name" value="RIBOSOME MATURATION FACTOR RIMM"/>
    <property type="match status" value="1"/>
</dbReference>
<comment type="subunit">
    <text evidence="5">Binds ribosomal protein uS19.</text>
</comment>
<gene>
    <name evidence="5 8" type="primary">rimM</name>
    <name evidence="8" type="ORF">G3A50_05575</name>
</gene>
<dbReference type="Pfam" id="PF24986">
    <property type="entry name" value="PRC_RimM"/>
    <property type="match status" value="1"/>
</dbReference>
<dbReference type="GO" id="GO:0005840">
    <property type="term" value="C:ribosome"/>
    <property type="evidence" value="ECO:0007669"/>
    <property type="project" value="InterPro"/>
</dbReference>
<evidence type="ECO:0000256" key="3">
    <source>
        <dbReference type="ARBA" id="ARBA00022552"/>
    </source>
</evidence>
<keyword evidence="3 5" id="KW-0698">rRNA processing</keyword>
<dbReference type="RefSeq" id="WP_163074334.1">
    <property type="nucleotide sequence ID" value="NZ_CP048630.1"/>
</dbReference>